<evidence type="ECO:0000313" key="4">
    <source>
        <dbReference type="Proteomes" id="UP001183006"/>
    </source>
</evidence>
<sequence length="330" mass="38038">MDVSIIVPTFNRKDSLKKTLQSLINQKYPHDKYEIIVCDDGSTDDSADMIHDISTRSDVEIKYITQKNSGPAVARNLGIPLSKGKVIGFIDDDCVAVPCWLYAAVKQFENKNIGGVQGPTLQASKIPLRKKLFHYARTSNVTEQNYFYASCNIFYRKDILDKLGGFDSSFPVPCWGEDTDLGNRVLLDGNIIVFDNQVKVYHDIQYIPFLSYLKSLKKYTSRALLFKKYPFMRKRSILGFIGIRSHVYPFFILFTLLAYSLSKLIGLNDFYFYATGFFTLVLYLWGRIITDLNYKLYPLRIMSSPRYFLIDLIGLYYTLKGDIKYKTLLL</sequence>
<dbReference type="AlphaFoldDB" id="A0AA51YK27"/>
<reference evidence="3" key="1">
    <citation type="submission" date="2023-08" db="EMBL/GenBank/DDBJ databases">
        <title>Methanolobus mangrovi sp. nov. and Methanolobus sediminis sp. nov, two novel methylotrophic methanogens isolated from mangrove sediments in China.</title>
        <authorList>
            <person name="Zhou J."/>
        </authorList>
    </citation>
    <scope>NUCLEOTIDE SEQUENCE</scope>
    <source>
        <strain evidence="3">FTZ2</strain>
    </source>
</reference>
<keyword evidence="1" id="KW-0812">Transmembrane</keyword>
<feature type="domain" description="Glycosyltransferase 2-like" evidence="2">
    <location>
        <begin position="4"/>
        <end position="163"/>
    </location>
</feature>
<dbReference type="Pfam" id="PF00535">
    <property type="entry name" value="Glycos_transf_2"/>
    <property type="match status" value="1"/>
</dbReference>
<proteinExistence type="predicted"/>
<evidence type="ECO:0000256" key="1">
    <source>
        <dbReference type="SAM" id="Phobius"/>
    </source>
</evidence>
<dbReference type="InterPro" id="IPR029044">
    <property type="entry name" value="Nucleotide-diphossugar_trans"/>
</dbReference>
<gene>
    <name evidence="3" type="ORF">RE476_05265</name>
</gene>
<keyword evidence="4" id="KW-1185">Reference proteome</keyword>
<dbReference type="GeneID" id="84229528"/>
<dbReference type="GO" id="GO:0016757">
    <property type="term" value="F:glycosyltransferase activity"/>
    <property type="evidence" value="ECO:0007669"/>
    <property type="project" value="UniProtKB-KW"/>
</dbReference>
<keyword evidence="3" id="KW-0328">Glycosyltransferase</keyword>
<keyword evidence="1" id="KW-0472">Membrane</keyword>
<dbReference type="Gene3D" id="3.90.550.10">
    <property type="entry name" value="Spore Coat Polysaccharide Biosynthesis Protein SpsA, Chain A"/>
    <property type="match status" value="1"/>
</dbReference>
<keyword evidence="1" id="KW-1133">Transmembrane helix</keyword>
<dbReference type="SUPFAM" id="SSF53448">
    <property type="entry name" value="Nucleotide-diphospho-sugar transferases"/>
    <property type="match status" value="1"/>
</dbReference>
<evidence type="ECO:0000313" key="3">
    <source>
        <dbReference type="EMBL" id="WMW23240.1"/>
    </source>
</evidence>
<accession>A0AA51YK27</accession>
<organism evidence="3 4">
    <name type="scientific">Methanolobus mangrovi</name>
    <dbReference type="NCBI Taxonomy" id="3072977"/>
    <lineage>
        <taxon>Archaea</taxon>
        <taxon>Methanobacteriati</taxon>
        <taxon>Methanobacteriota</taxon>
        <taxon>Stenosarchaea group</taxon>
        <taxon>Methanomicrobia</taxon>
        <taxon>Methanosarcinales</taxon>
        <taxon>Methanosarcinaceae</taxon>
        <taxon>Methanolobus</taxon>
    </lineage>
</organism>
<feature type="transmembrane region" description="Helical" evidence="1">
    <location>
        <begin position="237"/>
        <end position="258"/>
    </location>
</feature>
<dbReference type="RefSeq" id="WP_309309356.1">
    <property type="nucleotide sequence ID" value="NZ_CP133594.1"/>
</dbReference>
<feature type="transmembrane region" description="Helical" evidence="1">
    <location>
        <begin position="270"/>
        <end position="290"/>
    </location>
</feature>
<dbReference type="Proteomes" id="UP001183006">
    <property type="component" value="Chromosome"/>
</dbReference>
<dbReference type="InterPro" id="IPR001173">
    <property type="entry name" value="Glyco_trans_2-like"/>
</dbReference>
<dbReference type="EC" id="2.4.-.-" evidence="3"/>
<dbReference type="EMBL" id="CP133594">
    <property type="protein sequence ID" value="WMW23240.1"/>
    <property type="molecule type" value="Genomic_DNA"/>
</dbReference>
<dbReference type="CDD" id="cd00761">
    <property type="entry name" value="Glyco_tranf_GTA_type"/>
    <property type="match status" value="1"/>
</dbReference>
<dbReference type="PANTHER" id="PTHR43685:SF3">
    <property type="entry name" value="SLR2126 PROTEIN"/>
    <property type="match status" value="1"/>
</dbReference>
<keyword evidence="3" id="KW-0808">Transferase</keyword>
<dbReference type="KEGG" id="mmav:RE476_05265"/>
<protein>
    <submittedName>
        <fullName evidence="3">Glycosyltransferase family A protein</fullName>
        <ecNumber evidence="3">2.4.-.-</ecNumber>
    </submittedName>
</protein>
<evidence type="ECO:0000259" key="2">
    <source>
        <dbReference type="Pfam" id="PF00535"/>
    </source>
</evidence>
<dbReference type="InterPro" id="IPR050834">
    <property type="entry name" value="Glycosyltransf_2"/>
</dbReference>
<dbReference type="PANTHER" id="PTHR43685">
    <property type="entry name" value="GLYCOSYLTRANSFERASE"/>
    <property type="match status" value="1"/>
</dbReference>
<name>A0AA51YK27_9EURY</name>